<feature type="compositionally biased region" description="Low complexity" evidence="1">
    <location>
        <begin position="409"/>
        <end position="426"/>
    </location>
</feature>
<feature type="region of interest" description="Disordered" evidence="1">
    <location>
        <begin position="112"/>
        <end position="185"/>
    </location>
</feature>
<dbReference type="RefSeq" id="XP_062636895.1">
    <property type="nucleotide sequence ID" value="XM_062780756.1"/>
</dbReference>
<feature type="region of interest" description="Disordered" evidence="1">
    <location>
        <begin position="208"/>
        <end position="244"/>
    </location>
</feature>
<evidence type="ECO:0000256" key="1">
    <source>
        <dbReference type="SAM" id="MobiDB-lite"/>
    </source>
</evidence>
<feature type="region of interest" description="Disordered" evidence="1">
    <location>
        <begin position="318"/>
        <end position="352"/>
    </location>
</feature>
<feature type="region of interest" description="Disordered" evidence="1">
    <location>
        <begin position="497"/>
        <end position="528"/>
    </location>
</feature>
<name>A0AAN6V2Z8_9PEZI</name>
<feature type="region of interest" description="Disordered" evidence="1">
    <location>
        <begin position="406"/>
        <end position="484"/>
    </location>
</feature>
<dbReference type="GeneID" id="87817369"/>
<reference evidence="2" key="2">
    <citation type="submission" date="2023-05" db="EMBL/GenBank/DDBJ databases">
        <authorList>
            <consortium name="Lawrence Berkeley National Laboratory"/>
            <person name="Steindorff A."/>
            <person name="Hensen N."/>
            <person name="Bonometti L."/>
            <person name="Westerberg I."/>
            <person name="Brannstrom I.O."/>
            <person name="Guillou S."/>
            <person name="Cros-Aarteil S."/>
            <person name="Calhoun S."/>
            <person name="Haridas S."/>
            <person name="Kuo A."/>
            <person name="Mondo S."/>
            <person name="Pangilinan J."/>
            <person name="Riley R."/>
            <person name="Labutti K."/>
            <person name="Andreopoulos B."/>
            <person name="Lipzen A."/>
            <person name="Chen C."/>
            <person name="Yanf M."/>
            <person name="Daum C."/>
            <person name="Ng V."/>
            <person name="Clum A."/>
            <person name="Ohm R."/>
            <person name="Martin F."/>
            <person name="Silar P."/>
            <person name="Natvig D."/>
            <person name="Lalanne C."/>
            <person name="Gautier V."/>
            <person name="Ament-Velasquez S.L."/>
            <person name="Kruys A."/>
            <person name="Hutchinson M.I."/>
            <person name="Powell A.J."/>
            <person name="Barry K."/>
            <person name="Miller A.N."/>
            <person name="Grigoriev I.V."/>
            <person name="Debuchy R."/>
            <person name="Gladieux P."/>
            <person name="Thoren M.H."/>
            <person name="Johannesson H."/>
        </authorList>
    </citation>
    <scope>NUCLEOTIDE SEQUENCE</scope>
    <source>
        <strain evidence="2">CBS 141.50</strain>
    </source>
</reference>
<reference evidence="2" key="1">
    <citation type="journal article" date="2023" name="Mol. Phylogenet. Evol.">
        <title>Genome-scale phylogeny and comparative genomics of the fungal order Sordariales.</title>
        <authorList>
            <person name="Hensen N."/>
            <person name="Bonometti L."/>
            <person name="Westerberg I."/>
            <person name="Brannstrom I.O."/>
            <person name="Guillou S."/>
            <person name="Cros-Aarteil S."/>
            <person name="Calhoun S."/>
            <person name="Haridas S."/>
            <person name="Kuo A."/>
            <person name="Mondo S."/>
            <person name="Pangilinan J."/>
            <person name="Riley R."/>
            <person name="LaButti K."/>
            <person name="Andreopoulos B."/>
            <person name="Lipzen A."/>
            <person name="Chen C."/>
            <person name="Yan M."/>
            <person name="Daum C."/>
            <person name="Ng V."/>
            <person name="Clum A."/>
            <person name="Steindorff A."/>
            <person name="Ohm R.A."/>
            <person name="Martin F."/>
            <person name="Silar P."/>
            <person name="Natvig D.O."/>
            <person name="Lalanne C."/>
            <person name="Gautier V."/>
            <person name="Ament-Velasquez S.L."/>
            <person name="Kruys A."/>
            <person name="Hutchinson M.I."/>
            <person name="Powell A.J."/>
            <person name="Barry K."/>
            <person name="Miller A.N."/>
            <person name="Grigoriev I.V."/>
            <person name="Debuchy R."/>
            <person name="Gladieux P."/>
            <person name="Hiltunen Thoren M."/>
            <person name="Johannesson H."/>
        </authorList>
    </citation>
    <scope>NUCLEOTIDE SEQUENCE</scope>
    <source>
        <strain evidence="2">CBS 141.50</strain>
    </source>
</reference>
<feature type="compositionally biased region" description="Polar residues" evidence="1">
    <location>
        <begin position="217"/>
        <end position="227"/>
    </location>
</feature>
<dbReference type="AlphaFoldDB" id="A0AAN6V2Z8"/>
<evidence type="ECO:0000313" key="2">
    <source>
        <dbReference type="EMBL" id="KAK4143524.1"/>
    </source>
</evidence>
<feature type="compositionally biased region" description="Low complexity" evidence="1">
    <location>
        <begin position="318"/>
        <end position="335"/>
    </location>
</feature>
<organism evidence="2 3">
    <name type="scientific">Dichotomopilus funicola</name>
    <dbReference type="NCBI Taxonomy" id="1934379"/>
    <lineage>
        <taxon>Eukaryota</taxon>
        <taxon>Fungi</taxon>
        <taxon>Dikarya</taxon>
        <taxon>Ascomycota</taxon>
        <taxon>Pezizomycotina</taxon>
        <taxon>Sordariomycetes</taxon>
        <taxon>Sordariomycetidae</taxon>
        <taxon>Sordariales</taxon>
        <taxon>Chaetomiaceae</taxon>
        <taxon>Dichotomopilus</taxon>
    </lineage>
</organism>
<feature type="compositionally biased region" description="Polar residues" evidence="1">
    <location>
        <begin position="437"/>
        <end position="453"/>
    </location>
</feature>
<dbReference type="Proteomes" id="UP001302676">
    <property type="component" value="Unassembled WGS sequence"/>
</dbReference>
<keyword evidence="3" id="KW-1185">Reference proteome</keyword>
<feature type="compositionally biased region" description="Low complexity" evidence="1">
    <location>
        <begin position="136"/>
        <end position="149"/>
    </location>
</feature>
<proteinExistence type="predicted"/>
<comment type="caution">
    <text evidence="2">The sequence shown here is derived from an EMBL/GenBank/DDBJ whole genome shotgun (WGS) entry which is preliminary data.</text>
</comment>
<gene>
    <name evidence="2" type="ORF">C8A04DRAFT_28716</name>
</gene>
<evidence type="ECO:0000313" key="3">
    <source>
        <dbReference type="Proteomes" id="UP001302676"/>
    </source>
</evidence>
<feature type="compositionally biased region" description="Polar residues" evidence="1">
    <location>
        <begin position="112"/>
        <end position="122"/>
    </location>
</feature>
<dbReference type="EMBL" id="MU853585">
    <property type="protein sequence ID" value="KAK4143524.1"/>
    <property type="molecule type" value="Genomic_DNA"/>
</dbReference>
<sequence>MAGMARHGSVGAYNGFSVCQPALGASLQWLPAIGTAELDDMINAFLPGPASIQDKRAHISMDFFEYCRLTGETLKFYPLPATTFTPVTASPATSVLYDSGYASSFNHSPVLSDQGSWTQSPPTFGAATSEAKTKSSRSSVSKKSSNSSSRQQTVDFASHPGMRILTKDGRDVTNSASRGCKTKEQRDHAHLMRIIKACDACKKKKVRCDPSHRKRTASQTSPSQSEQKPAKKAKKAEEPPPAPVVNAAAMDFTPAGDFTAETFDFSSLEVDNYLQQDSEEFWNEFIALDQAPAPAVNPATSVDDFLFDSFTDFQSFISPSSDSSSSTPPSQILTPVTPDRSRQSPIAGPVSDLTSDVADVISSADLSVPYLNPGVAHGTDYIDFNLYSPGPEVYEEDPVLQLRELGSQQHSPQSTSSVASHTSAHSSPRRSEAGVVTQLSEPGQQQYLATSPRETWYYDPGDTPDVEAPPGAEHASTNRRLTTNHNRLIGETHGGYYSHRRAASDGSLAGSSRVAAQPTTAESHAPLESSASSGAVFANSALSSVSPSRIAGPRRITTTVPATAPRGNCIPAPPAGPLATIAAAARQPGTPDSDAYVKASPPAAIATAAAPRGRASLRTTLAARPTVLATSSRKVADGTVRAGALGSGKRYTANLSDCSTDRCSLDTRPLEEQQHAKQQPTVAGNVALATTVLFSTLPTRRNVAGEGVPSDGAFFFQLAVFGLVSILCASAVLQQYAHSASQISLVNILAITSMSLARFALWRAGPPSRGVSSIAADTKTLPPSGLFDNIMSMGRRQSVVTGCPTDQRSSVSRWARSILPRLRTSAPLLGM</sequence>
<protein>
    <submittedName>
        <fullName evidence="2">Uncharacterized protein</fullName>
    </submittedName>
</protein>
<accession>A0AAN6V2Z8</accession>